<feature type="chain" id="PRO_5035291349" evidence="1">
    <location>
        <begin position="34"/>
        <end position="84"/>
    </location>
</feature>
<gene>
    <name evidence="2" type="ORF">AFUS01_LOCUS45030</name>
</gene>
<evidence type="ECO:0000313" key="3">
    <source>
        <dbReference type="Proteomes" id="UP000708208"/>
    </source>
</evidence>
<organism evidence="2 3">
    <name type="scientific">Allacma fusca</name>
    <dbReference type="NCBI Taxonomy" id="39272"/>
    <lineage>
        <taxon>Eukaryota</taxon>
        <taxon>Metazoa</taxon>
        <taxon>Ecdysozoa</taxon>
        <taxon>Arthropoda</taxon>
        <taxon>Hexapoda</taxon>
        <taxon>Collembola</taxon>
        <taxon>Symphypleona</taxon>
        <taxon>Sminthuridae</taxon>
        <taxon>Allacma</taxon>
    </lineage>
</organism>
<dbReference type="Proteomes" id="UP000708208">
    <property type="component" value="Unassembled WGS sequence"/>
</dbReference>
<keyword evidence="3" id="KW-1185">Reference proteome</keyword>
<name>A0A8J2PWF4_9HEXA</name>
<feature type="signal peptide" evidence="1">
    <location>
        <begin position="1"/>
        <end position="33"/>
    </location>
</feature>
<comment type="caution">
    <text evidence="2">The sequence shown here is derived from an EMBL/GenBank/DDBJ whole genome shotgun (WGS) entry which is preliminary data.</text>
</comment>
<reference evidence="2" key="1">
    <citation type="submission" date="2021-06" db="EMBL/GenBank/DDBJ databases">
        <authorList>
            <person name="Hodson N. C."/>
            <person name="Mongue J. A."/>
            <person name="Jaron S. K."/>
        </authorList>
    </citation>
    <scope>NUCLEOTIDE SEQUENCE</scope>
</reference>
<evidence type="ECO:0000313" key="2">
    <source>
        <dbReference type="EMBL" id="CAG7835694.1"/>
    </source>
</evidence>
<sequence length="84" mass="9634">MDRSSRFELFHVPALGVALLLLMNVTMTKPAGAVHVTQPYNFGTDFLAPNFALTNIWGTPRNTLIYSFLHKALLRWELDYRHES</sequence>
<evidence type="ECO:0000256" key="1">
    <source>
        <dbReference type="SAM" id="SignalP"/>
    </source>
</evidence>
<dbReference type="EMBL" id="CAJVCH010570731">
    <property type="protein sequence ID" value="CAG7835694.1"/>
    <property type="molecule type" value="Genomic_DNA"/>
</dbReference>
<protein>
    <submittedName>
        <fullName evidence="2">Uncharacterized protein</fullName>
    </submittedName>
</protein>
<dbReference type="AlphaFoldDB" id="A0A8J2PWF4"/>
<proteinExistence type="predicted"/>
<accession>A0A8J2PWF4</accession>
<keyword evidence="1" id="KW-0732">Signal</keyword>